<gene>
    <name evidence="1" type="ORF">GPUH_LOCUS15525</name>
</gene>
<proteinExistence type="predicted"/>
<name>A0A183E3I4_9BILA</name>
<evidence type="ECO:0000313" key="3">
    <source>
        <dbReference type="WBParaSite" id="GPUH_0001554601-mRNA-1"/>
    </source>
</evidence>
<dbReference type="Proteomes" id="UP000271098">
    <property type="component" value="Unassembled WGS sequence"/>
</dbReference>
<reference evidence="3" key="1">
    <citation type="submission" date="2016-06" db="UniProtKB">
        <authorList>
            <consortium name="WormBaseParasite"/>
        </authorList>
    </citation>
    <scope>IDENTIFICATION</scope>
</reference>
<keyword evidence="2" id="KW-1185">Reference proteome</keyword>
<organism evidence="3">
    <name type="scientific">Gongylonema pulchrum</name>
    <dbReference type="NCBI Taxonomy" id="637853"/>
    <lineage>
        <taxon>Eukaryota</taxon>
        <taxon>Metazoa</taxon>
        <taxon>Ecdysozoa</taxon>
        <taxon>Nematoda</taxon>
        <taxon>Chromadorea</taxon>
        <taxon>Rhabditida</taxon>
        <taxon>Spirurina</taxon>
        <taxon>Spiruromorpha</taxon>
        <taxon>Spiruroidea</taxon>
        <taxon>Gongylonematidae</taxon>
        <taxon>Gongylonema</taxon>
    </lineage>
</organism>
<reference evidence="1 2" key="2">
    <citation type="submission" date="2018-11" db="EMBL/GenBank/DDBJ databases">
        <authorList>
            <consortium name="Pathogen Informatics"/>
        </authorList>
    </citation>
    <scope>NUCLEOTIDE SEQUENCE [LARGE SCALE GENOMIC DNA]</scope>
</reference>
<evidence type="ECO:0000313" key="1">
    <source>
        <dbReference type="EMBL" id="VDN26166.1"/>
    </source>
</evidence>
<evidence type="ECO:0000313" key="2">
    <source>
        <dbReference type="Proteomes" id="UP000271098"/>
    </source>
</evidence>
<dbReference type="EMBL" id="UYRT01082560">
    <property type="protein sequence ID" value="VDN26166.1"/>
    <property type="molecule type" value="Genomic_DNA"/>
</dbReference>
<sequence>MEAAIKRELGLKKLEPFGGAAGGCISRGGGYHTDQLGDLFIKFNDRENVTLFFYSISDGGRHCLVTEYIDMHGPSKPSQLGRDLARYSISFLCVFFLHLCNAENSY</sequence>
<dbReference type="AlphaFoldDB" id="A0A183E3I4"/>
<protein>
    <submittedName>
        <fullName evidence="3">Protein-ribulosamine 3-kinase</fullName>
    </submittedName>
</protein>
<dbReference type="WBParaSite" id="GPUH_0001554601-mRNA-1">
    <property type="protein sequence ID" value="GPUH_0001554601-mRNA-1"/>
    <property type="gene ID" value="GPUH_0001554601"/>
</dbReference>
<accession>A0A183E3I4</accession>